<reference evidence="2 3" key="1">
    <citation type="submission" date="2023-08" db="EMBL/GenBank/DDBJ databases">
        <title>Black Yeasts Isolated from many extreme environments.</title>
        <authorList>
            <person name="Coleine C."/>
            <person name="Stajich J.E."/>
            <person name="Selbmann L."/>
        </authorList>
    </citation>
    <scope>NUCLEOTIDE SEQUENCE [LARGE SCALE GENOMIC DNA]</scope>
    <source>
        <strain evidence="2 3">CCFEE 5910</strain>
    </source>
</reference>
<protein>
    <recommendedName>
        <fullName evidence="1">ABM domain-containing protein</fullName>
    </recommendedName>
</protein>
<dbReference type="SUPFAM" id="SSF54909">
    <property type="entry name" value="Dimeric alpha+beta barrel"/>
    <property type="match status" value="1"/>
</dbReference>
<accession>A0AAN7T585</accession>
<dbReference type="Pfam" id="PF03992">
    <property type="entry name" value="ABM"/>
    <property type="match status" value="1"/>
</dbReference>
<dbReference type="AlphaFoldDB" id="A0AAN7T585"/>
<dbReference type="Gene3D" id="3.30.70.100">
    <property type="match status" value="1"/>
</dbReference>
<comment type="caution">
    <text evidence="2">The sequence shown here is derived from an EMBL/GenBank/DDBJ whole genome shotgun (WGS) entry which is preliminary data.</text>
</comment>
<dbReference type="EMBL" id="JAVRRJ010000002">
    <property type="protein sequence ID" value="KAK5088848.1"/>
    <property type="molecule type" value="Genomic_DNA"/>
</dbReference>
<evidence type="ECO:0000259" key="1">
    <source>
        <dbReference type="Pfam" id="PF03992"/>
    </source>
</evidence>
<organism evidence="2 3">
    <name type="scientific">Lithohypha guttulata</name>
    <dbReference type="NCBI Taxonomy" id="1690604"/>
    <lineage>
        <taxon>Eukaryota</taxon>
        <taxon>Fungi</taxon>
        <taxon>Dikarya</taxon>
        <taxon>Ascomycota</taxon>
        <taxon>Pezizomycotina</taxon>
        <taxon>Eurotiomycetes</taxon>
        <taxon>Chaetothyriomycetidae</taxon>
        <taxon>Chaetothyriales</taxon>
        <taxon>Trichomeriaceae</taxon>
        <taxon>Lithohypha</taxon>
    </lineage>
</organism>
<feature type="domain" description="ABM" evidence="1">
    <location>
        <begin position="9"/>
        <end position="40"/>
    </location>
</feature>
<dbReference type="InterPro" id="IPR011008">
    <property type="entry name" value="Dimeric_a/b-barrel"/>
</dbReference>
<keyword evidence="3" id="KW-1185">Reference proteome</keyword>
<gene>
    <name evidence="2" type="ORF">LTR05_003070</name>
</gene>
<sequence>MTQRTNLEDNQVEFVLIETYEDRDSIDRHAQEDHFKEMSKAFSEEEGGLLAKKPYIAFTRSVAGFEFGRELIKKATT</sequence>
<proteinExistence type="predicted"/>
<evidence type="ECO:0000313" key="2">
    <source>
        <dbReference type="EMBL" id="KAK5088848.1"/>
    </source>
</evidence>
<evidence type="ECO:0000313" key="3">
    <source>
        <dbReference type="Proteomes" id="UP001309876"/>
    </source>
</evidence>
<dbReference type="InterPro" id="IPR007138">
    <property type="entry name" value="ABM_dom"/>
</dbReference>
<dbReference type="Proteomes" id="UP001309876">
    <property type="component" value="Unassembled WGS sequence"/>
</dbReference>
<name>A0AAN7T585_9EURO</name>